<dbReference type="SUPFAM" id="SSF69118">
    <property type="entry name" value="AhpD-like"/>
    <property type="match status" value="1"/>
</dbReference>
<accession>A0A3B1ASX2</accession>
<dbReference type="InterPro" id="IPR029032">
    <property type="entry name" value="AhpD-like"/>
</dbReference>
<feature type="domain" description="Carboxymuconolactone decarboxylase-like" evidence="1">
    <location>
        <begin position="25"/>
        <end position="104"/>
    </location>
</feature>
<evidence type="ECO:0000259" key="1">
    <source>
        <dbReference type="Pfam" id="PF02627"/>
    </source>
</evidence>
<dbReference type="EMBL" id="UOFU01000303">
    <property type="protein sequence ID" value="VAX02953.1"/>
    <property type="molecule type" value="Genomic_DNA"/>
</dbReference>
<dbReference type="AlphaFoldDB" id="A0A3B1ASX2"/>
<name>A0A3B1ASX2_9ZZZZ</name>
<protein>
    <recommendedName>
        <fullName evidence="1">Carboxymuconolactone decarboxylase-like domain-containing protein</fullName>
    </recommendedName>
</protein>
<evidence type="ECO:0000313" key="2">
    <source>
        <dbReference type="EMBL" id="VAX02953.1"/>
    </source>
</evidence>
<dbReference type="PANTHER" id="PTHR33930:SF2">
    <property type="entry name" value="BLR3452 PROTEIN"/>
    <property type="match status" value="1"/>
</dbReference>
<reference evidence="2" key="1">
    <citation type="submission" date="2018-06" db="EMBL/GenBank/DDBJ databases">
        <authorList>
            <person name="Zhirakovskaya E."/>
        </authorList>
    </citation>
    <scope>NUCLEOTIDE SEQUENCE</scope>
</reference>
<proteinExistence type="predicted"/>
<dbReference type="Pfam" id="PF02627">
    <property type="entry name" value="CMD"/>
    <property type="match status" value="1"/>
</dbReference>
<dbReference type="GO" id="GO:0051920">
    <property type="term" value="F:peroxiredoxin activity"/>
    <property type="evidence" value="ECO:0007669"/>
    <property type="project" value="InterPro"/>
</dbReference>
<dbReference type="InterPro" id="IPR004675">
    <property type="entry name" value="AhpD_core"/>
</dbReference>
<dbReference type="Gene3D" id="1.20.1290.10">
    <property type="entry name" value="AhpD-like"/>
    <property type="match status" value="1"/>
</dbReference>
<dbReference type="NCBIfam" id="TIGR00778">
    <property type="entry name" value="ahpD_dom"/>
    <property type="match status" value="1"/>
</dbReference>
<gene>
    <name evidence="2" type="ORF">MNBD_GAMMA20-110</name>
</gene>
<dbReference type="PANTHER" id="PTHR33930">
    <property type="entry name" value="ALKYL HYDROPEROXIDE REDUCTASE AHPD"/>
    <property type="match status" value="1"/>
</dbReference>
<sequence>MGIARKKIDQVAELTRRLSKDYPAETRAFLGFLQTAEQGKALDLRIKELINVGLAVAGQCEWCIAFHVEQAVKAGASRDEVVEAGFMAVVMHGGPAYMYMTPLFEAVDEFYQSSE</sequence>
<dbReference type="InterPro" id="IPR003779">
    <property type="entry name" value="CMD-like"/>
</dbReference>
<organism evidence="2">
    <name type="scientific">hydrothermal vent metagenome</name>
    <dbReference type="NCBI Taxonomy" id="652676"/>
    <lineage>
        <taxon>unclassified sequences</taxon>
        <taxon>metagenomes</taxon>
        <taxon>ecological metagenomes</taxon>
    </lineage>
</organism>